<dbReference type="OrthoDB" id="194358at2759"/>
<dbReference type="AlphaFoldDB" id="A0A6A6DFD6"/>
<feature type="non-terminal residue" evidence="1">
    <location>
        <position position="1"/>
    </location>
</feature>
<evidence type="ECO:0000313" key="2">
    <source>
        <dbReference type="Proteomes" id="UP000800200"/>
    </source>
</evidence>
<accession>A0A6A6DFD6</accession>
<sequence>TRVWVIQEFVLGRTVTLLYGHKRFSWTNINKNWLADDRSLIWDLFSLKANRRRAGGYDEGDDRALTSLSNALHLASTSNAINPRDKVYAVLGLLQEGYTGLLKPDYTLSPCEAFCRALQVMSSENR</sequence>
<dbReference type="InterPro" id="IPR052895">
    <property type="entry name" value="HetReg/Transcr_Mod"/>
</dbReference>
<keyword evidence="2" id="KW-1185">Reference proteome</keyword>
<evidence type="ECO:0000313" key="1">
    <source>
        <dbReference type="EMBL" id="KAF2178201.1"/>
    </source>
</evidence>
<dbReference type="PANTHER" id="PTHR24148">
    <property type="entry name" value="ANKYRIN REPEAT DOMAIN-CONTAINING PROTEIN 39 HOMOLOG-RELATED"/>
    <property type="match status" value="1"/>
</dbReference>
<dbReference type="EMBL" id="ML994676">
    <property type="protein sequence ID" value="KAF2178201.1"/>
    <property type="molecule type" value="Genomic_DNA"/>
</dbReference>
<protein>
    <recommendedName>
        <fullName evidence="3">Heterokaryon incompatibility domain-containing protein</fullName>
    </recommendedName>
</protein>
<dbReference type="Proteomes" id="UP000800200">
    <property type="component" value="Unassembled WGS sequence"/>
</dbReference>
<gene>
    <name evidence="1" type="ORF">K469DRAFT_600180</name>
</gene>
<organism evidence="1 2">
    <name type="scientific">Zopfia rhizophila CBS 207.26</name>
    <dbReference type="NCBI Taxonomy" id="1314779"/>
    <lineage>
        <taxon>Eukaryota</taxon>
        <taxon>Fungi</taxon>
        <taxon>Dikarya</taxon>
        <taxon>Ascomycota</taxon>
        <taxon>Pezizomycotina</taxon>
        <taxon>Dothideomycetes</taxon>
        <taxon>Dothideomycetes incertae sedis</taxon>
        <taxon>Zopfiaceae</taxon>
        <taxon>Zopfia</taxon>
    </lineage>
</organism>
<evidence type="ECO:0008006" key="3">
    <source>
        <dbReference type="Google" id="ProtNLM"/>
    </source>
</evidence>
<proteinExistence type="predicted"/>
<name>A0A6A6DFD6_9PEZI</name>
<dbReference type="PANTHER" id="PTHR24148:SF73">
    <property type="entry name" value="HET DOMAIN PROTEIN (AFU_ORTHOLOGUE AFUA_8G01020)"/>
    <property type="match status" value="1"/>
</dbReference>
<reference evidence="1" key="1">
    <citation type="journal article" date="2020" name="Stud. Mycol.">
        <title>101 Dothideomycetes genomes: a test case for predicting lifestyles and emergence of pathogens.</title>
        <authorList>
            <person name="Haridas S."/>
            <person name="Albert R."/>
            <person name="Binder M."/>
            <person name="Bloem J."/>
            <person name="Labutti K."/>
            <person name="Salamov A."/>
            <person name="Andreopoulos B."/>
            <person name="Baker S."/>
            <person name="Barry K."/>
            <person name="Bills G."/>
            <person name="Bluhm B."/>
            <person name="Cannon C."/>
            <person name="Castanera R."/>
            <person name="Culley D."/>
            <person name="Daum C."/>
            <person name="Ezra D."/>
            <person name="Gonzalez J."/>
            <person name="Henrissat B."/>
            <person name="Kuo A."/>
            <person name="Liang C."/>
            <person name="Lipzen A."/>
            <person name="Lutzoni F."/>
            <person name="Magnuson J."/>
            <person name="Mondo S."/>
            <person name="Nolan M."/>
            <person name="Ohm R."/>
            <person name="Pangilinan J."/>
            <person name="Park H.-J."/>
            <person name="Ramirez L."/>
            <person name="Alfaro M."/>
            <person name="Sun H."/>
            <person name="Tritt A."/>
            <person name="Yoshinaga Y."/>
            <person name="Zwiers L.-H."/>
            <person name="Turgeon B."/>
            <person name="Goodwin S."/>
            <person name="Spatafora J."/>
            <person name="Crous P."/>
            <person name="Grigoriev I."/>
        </authorList>
    </citation>
    <scope>NUCLEOTIDE SEQUENCE</scope>
    <source>
        <strain evidence="1">CBS 207.26</strain>
    </source>
</reference>